<comment type="subcellular location">
    <subcellularLocation>
        <location evidence="1">Membrane</location>
        <topology evidence="1">Multi-pass membrane protein</topology>
    </subcellularLocation>
</comment>
<dbReference type="GO" id="GO:0005262">
    <property type="term" value="F:calcium channel activity"/>
    <property type="evidence" value="ECO:0007669"/>
    <property type="project" value="TreeGrafter"/>
</dbReference>
<evidence type="ECO:0000256" key="4">
    <source>
        <dbReference type="ARBA" id="ARBA00023136"/>
    </source>
</evidence>
<name>A0A401U910_9BACT</name>
<dbReference type="InterPro" id="IPR004837">
    <property type="entry name" value="NaCa_Exmemb"/>
</dbReference>
<evidence type="ECO:0000256" key="5">
    <source>
        <dbReference type="SAM" id="Phobius"/>
    </source>
</evidence>
<evidence type="ECO:0000313" key="7">
    <source>
        <dbReference type="EMBL" id="GCC51388.1"/>
    </source>
</evidence>
<feature type="transmembrane region" description="Helical" evidence="5">
    <location>
        <begin position="6"/>
        <end position="26"/>
    </location>
</feature>
<dbReference type="PANTHER" id="PTHR10846:SF8">
    <property type="entry name" value="INNER MEMBRANE PROTEIN YRBG"/>
    <property type="match status" value="1"/>
</dbReference>
<comment type="caution">
    <text evidence="7">The sequence shown here is derived from an EMBL/GenBank/DDBJ whole genome shotgun (WGS) entry which is preliminary data.</text>
</comment>
<gene>
    <name evidence="7" type="ORF">SanaruYs_16130</name>
</gene>
<keyword evidence="4 5" id="KW-0472">Membrane</keyword>
<dbReference type="GO" id="GO:0006874">
    <property type="term" value="P:intracellular calcium ion homeostasis"/>
    <property type="evidence" value="ECO:0007669"/>
    <property type="project" value="TreeGrafter"/>
</dbReference>
<keyword evidence="3 5" id="KW-1133">Transmembrane helix</keyword>
<dbReference type="RefSeq" id="WP_127122054.1">
    <property type="nucleotide sequence ID" value="NZ_BHXQ01000003.1"/>
</dbReference>
<evidence type="ECO:0000256" key="2">
    <source>
        <dbReference type="ARBA" id="ARBA00022692"/>
    </source>
</evidence>
<feature type="transmembrane region" description="Helical" evidence="5">
    <location>
        <begin position="301"/>
        <end position="317"/>
    </location>
</feature>
<protein>
    <submittedName>
        <fullName evidence="7">Sodium:proton exchanger</fullName>
    </submittedName>
</protein>
<sequence>MFWTIVLLFTGFAVLIKGADFLVNGASSLAKKMNISNLAIGLTVVAFGTSAPELIVSLLSAYNGAADASFGNAIGSNNFNLFFILGIAGLIYPLVVQRSTIKYEVPLSILAAVVLFVLVNDSMIWGSENDMLSRTDALILLGFFGLFMFYIVRTMKNNTDLDQTNVKIYKNWLAIVMSVAGLVMLVGGGKLVVDNAILIAKDFGMSNKLIGLTILAAGTSLPELVTSCVAAYRKNTDIAIGNVIGSNIFNIFFILGITGTVSPLQYTSVLNFDIAVLIGGTILLMVFMFTINTRKLDRWEALILFLGYITYTAYLVGMD</sequence>
<keyword evidence="8" id="KW-1185">Reference proteome</keyword>
<dbReference type="EMBL" id="BHXQ01000003">
    <property type="protein sequence ID" value="GCC51388.1"/>
    <property type="molecule type" value="Genomic_DNA"/>
</dbReference>
<feature type="transmembrane region" description="Helical" evidence="5">
    <location>
        <begin position="239"/>
        <end position="257"/>
    </location>
</feature>
<feature type="transmembrane region" description="Helical" evidence="5">
    <location>
        <begin position="209"/>
        <end position="232"/>
    </location>
</feature>
<feature type="transmembrane region" description="Helical" evidence="5">
    <location>
        <begin position="172"/>
        <end position="189"/>
    </location>
</feature>
<evidence type="ECO:0000256" key="1">
    <source>
        <dbReference type="ARBA" id="ARBA00004141"/>
    </source>
</evidence>
<feature type="transmembrane region" description="Helical" evidence="5">
    <location>
        <begin position="79"/>
        <end position="95"/>
    </location>
</feature>
<dbReference type="InterPro" id="IPR044880">
    <property type="entry name" value="NCX_ion-bd_dom_sf"/>
</dbReference>
<evidence type="ECO:0000313" key="8">
    <source>
        <dbReference type="Proteomes" id="UP000288227"/>
    </source>
</evidence>
<evidence type="ECO:0000256" key="3">
    <source>
        <dbReference type="ARBA" id="ARBA00022989"/>
    </source>
</evidence>
<dbReference type="Proteomes" id="UP000288227">
    <property type="component" value="Unassembled WGS sequence"/>
</dbReference>
<dbReference type="Pfam" id="PF01699">
    <property type="entry name" value="Na_Ca_ex"/>
    <property type="match status" value="2"/>
</dbReference>
<organism evidence="7 8">
    <name type="scientific">Chryseotalea sanaruensis</name>
    <dbReference type="NCBI Taxonomy" id="2482724"/>
    <lineage>
        <taxon>Bacteria</taxon>
        <taxon>Pseudomonadati</taxon>
        <taxon>Bacteroidota</taxon>
        <taxon>Cytophagia</taxon>
        <taxon>Cytophagales</taxon>
        <taxon>Chryseotaleaceae</taxon>
        <taxon>Chryseotalea</taxon>
    </lineage>
</organism>
<keyword evidence="2 5" id="KW-0812">Transmembrane</keyword>
<reference evidence="7 8" key="1">
    <citation type="submission" date="2018-11" db="EMBL/GenBank/DDBJ databases">
        <title>Chryseotalea sanarue gen. nov., sp., nov., a member of the family Cytophagaceae, isolated from a brackish lake in Hamamatsu Japan.</title>
        <authorList>
            <person name="Maejima Y."/>
            <person name="Iino T."/>
            <person name="Muraguchi Y."/>
            <person name="Fukuda K."/>
            <person name="Ohkuma M."/>
            <person name="Moriuchi R."/>
            <person name="Dohra H."/>
            <person name="Kimbara K."/>
            <person name="Shintani M."/>
        </authorList>
    </citation>
    <scope>NUCLEOTIDE SEQUENCE [LARGE SCALE GENOMIC DNA]</scope>
    <source>
        <strain evidence="7 8">Ys</strain>
    </source>
</reference>
<dbReference type="GO" id="GO:0008273">
    <property type="term" value="F:calcium, potassium:sodium antiporter activity"/>
    <property type="evidence" value="ECO:0007669"/>
    <property type="project" value="TreeGrafter"/>
</dbReference>
<feature type="domain" description="Sodium/calcium exchanger membrane region" evidence="6">
    <location>
        <begin position="4"/>
        <end position="151"/>
    </location>
</feature>
<dbReference type="AlphaFoldDB" id="A0A401U910"/>
<proteinExistence type="predicted"/>
<accession>A0A401U910</accession>
<dbReference type="Gene3D" id="1.20.1420.30">
    <property type="entry name" value="NCX, central ion-binding region"/>
    <property type="match status" value="1"/>
</dbReference>
<feature type="transmembrane region" description="Helical" evidence="5">
    <location>
        <begin position="38"/>
        <end position="59"/>
    </location>
</feature>
<feature type="domain" description="Sodium/calcium exchanger membrane region" evidence="6">
    <location>
        <begin position="174"/>
        <end position="316"/>
    </location>
</feature>
<dbReference type="OrthoDB" id="9794225at2"/>
<dbReference type="InterPro" id="IPR004481">
    <property type="entry name" value="K/Na/Ca-exchanger"/>
</dbReference>
<feature type="transmembrane region" description="Helical" evidence="5">
    <location>
        <begin position="107"/>
        <end position="125"/>
    </location>
</feature>
<feature type="transmembrane region" description="Helical" evidence="5">
    <location>
        <begin position="131"/>
        <end position="152"/>
    </location>
</feature>
<feature type="transmembrane region" description="Helical" evidence="5">
    <location>
        <begin position="269"/>
        <end position="289"/>
    </location>
</feature>
<dbReference type="NCBIfam" id="TIGR00367">
    <property type="entry name" value="calcium/sodium antiporter"/>
    <property type="match status" value="1"/>
</dbReference>
<dbReference type="GO" id="GO:0005886">
    <property type="term" value="C:plasma membrane"/>
    <property type="evidence" value="ECO:0007669"/>
    <property type="project" value="TreeGrafter"/>
</dbReference>
<dbReference type="PANTHER" id="PTHR10846">
    <property type="entry name" value="SODIUM/POTASSIUM/CALCIUM EXCHANGER"/>
    <property type="match status" value="1"/>
</dbReference>
<evidence type="ECO:0000259" key="6">
    <source>
        <dbReference type="Pfam" id="PF01699"/>
    </source>
</evidence>